<evidence type="ECO:0000256" key="2">
    <source>
        <dbReference type="ARBA" id="ARBA00022525"/>
    </source>
</evidence>
<name>A0ABV5BUD7_9LEPT</name>
<gene>
    <name evidence="4" type="ORF">ACE5IX_19910</name>
</gene>
<feature type="non-terminal residue" evidence="4">
    <location>
        <position position="205"/>
    </location>
</feature>
<evidence type="ECO:0000256" key="3">
    <source>
        <dbReference type="ARBA" id="ARBA00023026"/>
    </source>
</evidence>
<comment type="caution">
    <text evidence="4">The sequence shown here is derived from an EMBL/GenBank/DDBJ whole genome shotgun (WGS) entry which is preliminary data.</text>
</comment>
<keyword evidence="5" id="KW-1185">Reference proteome</keyword>
<comment type="subcellular location">
    <subcellularLocation>
        <location evidence="1">Secreted</location>
    </subcellularLocation>
</comment>
<sequence>AIFIAPPEPNNYGGVSLSYPIQVTQGRAGVQPNLSISYSSTGGDGWVGMGWNIGLGAITRTPEYGALYYDSRDSFTWNGKRLIKVSGSTSSENGTYRPEITDQSAPILVLSNVESGGIWEVRDSSGTKTTYGDNSSGRIYNPDKINQTYSWYLTKTEDLNGNYMQVTYDTSFYSSNRSLYLKEIRYTGNSRSGTTARQYVKFITK</sequence>
<accession>A0ABV5BUD7</accession>
<dbReference type="Proteomes" id="UP001580391">
    <property type="component" value="Unassembled WGS sequence"/>
</dbReference>
<dbReference type="RefSeq" id="WP_375517890.1">
    <property type="nucleotide sequence ID" value="NZ_JBHILI010000038.1"/>
</dbReference>
<proteinExistence type="predicted"/>
<protein>
    <submittedName>
        <fullName evidence="4">SpvB/TcaC N-terminal domain-containing protein</fullName>
    </submittedName>
</protein>
<dbReference type="InterPro" id="IPR003284">
    <property type="entry name" value="Sal_SpvB"/>
</dbReference>
<dbReference type="Pfam" id="PF03534">
    <property type="entry name" value="SpvB"/>
    <property type="match status" value="1"/>
</dbReference>
<evidence type="ECO:0000256" key="1">
    <source>
        <dbReference type="ARBA" id="ARBA00004613"/>
    </source>
</evidence>
<organism evidence="4 5">
    <name type="scientific">Leptospira wolffii</name>
    <dbReference type="NCBI Taxonomy" id="409998"/>
    <lineage>
        <taxon>Bacteria</taxon>
        <taxon>Pseudomonadati</taxon>
        <taxon>Spirochaetota</taxon>
        <taxon>Spirochaetia</taxon>
        <taxon>Leptospirales</taxon>
        <taxon>Leptospiraceae</taxon>
        <taxon>Leptospira</taxon>
    </lineage>
</organism>
<keyword evidence="2" id="KW-0964">Secreted</keyword>
<evidence type="ECO:0000313" key="5">
    <source>
        <dbReference type="Proteomes" id="UP001580391"/>
    </source>
</evidence>
<feature type="non-terminal residue" evidence="4">
    <location>
        <position position="1"/>
    </location>
</feature>
<evidence type="ECO:0000313" key="4">
    <source>
        <dbReference type="EMBL" id="MFB5738784.1"/>
    </source>
</evidence>
<reference evidence="4 5" key="1">
    <citation type="submission" date="2024-09" db="EMBL/GenBank/DDBJ databases">
        <title>Taxonomic and Genotyping Characterization of Leptospira Strains isolated from Multiple Sources in Colombia highlights the importance of intermediate species.</title>
        <authorList>
            <person name="Torres Higuera L."/>
            <person name="Rojas Tapias D."/>
            <person name="Jimenez Velasquez S."/>
            <person name="Renjifo Ibanez C."/>
        </authorList>
    </citation>
    <scope>NUCLEOTIDE SEQUENCE [LARGE SCALE GENOMIC DNA]</scope>
    <source>
        <strain evidence="4 5">Lep080</strain>
    </source>
</reference>
<dbReference type="EMBL" id="JBHILJ010000050">
    <property type="protein sequence ID" value="MFB5738784.1"/>
    <property type="molecule type" value="Genomic_DNA"/>
</dbReference>
<keyword evidence="3" id="KW-0843">Virulence</keyword>